<dbReference type="Proteomes" id="UP000676325">
    <property type="component" value="Unassembled WGS sequence"/>
</dbReference>
<accession>A0A941IJW2</accession>
<keyword evidence="2" id="KW-1185">Reference proteome</keyword>
<sequence length="80" mass="8894">MDAHDPTGAGRLANLVALVLKHHLDEMAHYYVRLEQGGEHEEARAVADRRDRLIDTASDVYEEVTGVPLTVSRGLTDRRG</sequence>
<dbReference type="RefSeq" id="WP_212521037.1">
    <property type="nucleotide sequence ID" value="NZ_JAGSOH010000105.1"/>
</dbReference>
<evidence type="ECO:0000313" key="2">
    <source>
        <dbReference type="Proteomes" id="UP000676325"/>
    </source>
</evidence>
<dbReference type="AlphaFoldDB" id="A0A941IJW2"/>
<name>A0A941IJW2_9ACTN</name>
<reference evidence="1" key="1">
    <citation type="submission" date="2021-04" db="EMBL/GenBank/DDBJ databases">
        <title>Genome based classification of Actinospica acidithermotolerans sp. nov., an actinobacterium isolated from an Indonesian hot spring.</title>
        <authorList>
            <person name="Kusuma A.B."/>
            <person name="Putra K.E."/>
            <person name="Nafisah S."/>
            <person name="Loh J."/>
            <person name="Nouioui I."/>
            <person name="Goodfellow M."/>
        </authorList>
    </citation>
    <scope>NUCLEOTIDE SEQUENCE</scope>
    <source>
        <strain evidence="1">MGRD01-02</strain>
    </source>
</reference>
<gene>
    <name evidence="1" type="ORF">KDK95_26600</name>
</gene>
<comment type="caution">
    <text evidence="1">The sequence shown here is derived from an EMBL/GenBank/DDBJ whole genome shotgun (WGS) entry which is preliminary data.</text>
</comment>
<proteinExistence type="predicted"/>
<organism evidence="1 2">
    <name type="scientific">Actinospica acidithermotolerans</name>
    <dbReference type="NCBI Taxonomy" id="2828514"/>
    <lineage>
        <taxon>Bacteria</taxon>
        <taxon>Bacillati</taxon>
        <taxon>Actinomycetota</taxon>
        <taxon>Actinomycetes</taxon>
        <taxon>Catenulisporales</taxon>
        <taxon>Actinospicaceae</taxon>
        <taxon>Actinospica</taxon>
    </lineage>
</organism>
<protein>
    <submittedName>
        <fullName evidence="1">Uncharacterized protein</fullName>
    </submittedName>
</protein>
<dbReference type="EMBL" id="JAGSOH010000105">
    <property type="protein sequence ID" value="MBR7829904.1"/>
    <property type="molecule type" value="Genomic_DNA"/>
</dbReference>
<evidence type="ECO:0000313" key="1">
    <source>
        <dbReference type="EMBL" id="MBR7829904.1"/>
    </source>
</evidence>